<evidence type="ECO:0000313" key="4">
    <source>
        <dbReference type="Proteomes" id="UP000051952"/>
    </source>
</evidence>
<feature type="compositionally biased region" description="Low complexity" evidence="1">
    <location>
        <begin position="367"/>
        <end position="382"/>
    </location>
</feature>
<sequence>MTKFPRAQSGIFHESVLGGSIAELPDAALSFNTAAAVPLPAMTSSPPSQQAGSSGAGRRVPQEDAIGAATSVLKLDQPPYRQPLTPHNDDDRAAELMSVERNGGGVPSPGVSAVDPMPFRSFYANRIGQSPAGFGAGAAGGVASPTTRGGSSGGVVPSPAMQRAVHLVQADFQTWQRLLGPQVDETMPSLNTSLTQSPGRVTGGGHRCVNSGCAPTTTTSVVYPAPARRDDTSPLCQLLGGASPLMPRLLPTTFSTDDATTGVGTPTMLLRQNMSVDHRTTSSHQAEFLTQMLAINQRDADRYATAIARLDVFKDELLSVQGMIRDLVLSKKGGGSGGEGGRHVPCDGSSPQEQVVVMASEGDHSTRTTTTGLPPSSSSSQPLVGVDSAATSSGSTPPLQQQRCTSGDHPQPPPVIRLPTTTLSSIRHPSSIITSSCQPPPPRPRTILLLLFVVATSVVGNVILHAQRRGGNVVPPLFLNIVKIFVSIAQYLLHAAGRRHVLR</sequence>
<proteinExistence type="predicted"/>
<accession>A0A0S4J8J6</accession>
<reference evidence="4" key="1">
    <citation type="submission" date="2015-09" db="EMBL/GenBank/DDBJ databases">
        <authorList>
            <consortium name="Pathogen Informatics"/>
        </authorList>
    </citation>
    <scope>NUCLEOTIDE SEQUENCE [LARGE SCALE GENOMIC DNA]</scope>
    <source>
        <strain evidence="4">Lake Konstanz</strain>
    </source>
</reference>
<evidence type="ECO:0000256" key="1">
    <source>
        <dbReference type="SAM" id="MobiDB-lite"/>
    </source>
</evidence>
<name>A0A0S4J8J6_BODSA</name>
<feature type="compositionally biased region" description="Polar residues" evidence="1">
    <location>
        <begin position="389"/>
        <end position="405"/>
    </location>
</feature>
<evidence type="ECO:0000256" key="2">
    <source>
        <dbReference type="SAM" id="Phobius"/>
    </source>
</evidence>
<feature type="region of interest" description="Disordered" evidence="1">
    <location>
        <begin position="331"/>
        <end position="350"/>
    </location>
</feature>
<feature type="region of interest" description="Disordered" evidence="1">
    <location>
        <begin position="40"/>
        <end position="60"/>
    </location>
</feature>
<feature type="compositionally biased region" description="Low complexity" evidence="1">
    <location>
        <begin position="44"/>
        <end position="57"/>
    </location>
</feature>
<feature type="transmembrane region" description="Helical" evidence="2">
    <location>
        <begin position="447"/>
        <end position="467"/>
    </location>
</feature>
<keyword evidence="2 3" id="KW-0812">Transmembrane</keyword>
<organism evidence="3 4">
    <name type="scientific">Bodo saltans</name>
    <name type="common">Flagellated protozoan</name>
    <dbReference type="NCBI Taxonomy" id="75058"/>
    <lineage>
        <taxon>Eukaryota</taxon>
        <taxon>Discoba</taxon>
        <taxon>Euglenozoa</taxon>
        <taxon>Kinetoplastea</taxon>
        <taxon>Metakinetoplastina</taxon>
        <taxon>Eubodonida</taxon>
        <taxon>Bodonidae</taxon>
        <taxon>Bodo</taxon>
    </lineage>
</organism>
<feature type="region of interest" description="Disordered" evidence="1">
    <location>
        <begin position="362"/>
        <end position="415"/>
    </location>
</feature>
<gene>
    <name evidence="3" type="ORF">BSAL_91995</name>
</gene>
<dbReference type="AlphaFoldDB" id="A0A0S4J8J6"/>
<evidence type="ECO:0000313" key="3">
    <source>
        <dbReference type="EMBL" id="CUG86211.1"/>
    </source>
</evidence>
<dbReference type="Proteomes" id="UP000051952">
    <property type="component" value="Unassembled WGS sequence"/>
</dbReference>
<keyword evidence="4" id="KW-1185">Reference proteome</keyword>
<keyword evidence="2" id="KW-0472">Membrane</keyword>
<feature type="transmembrane region" description="Helical" evidence="2">
    <location>
        <begin position="473"/>
        <end position="493"/>
    </location>
</feature>
<dbReference type="EMBL" id="CYKH01001261">
    <property type="protein sequence ID" value="CUG86211.1"/>
    <property type="molecule type" value="Genomic_DNA"/>
</dbReference>
<dbReference type="VEuPathDB" id="TriTrypDB:BSAL_91995"/>
<keyword evidence="2" id="KW-1133">Transmembrane helix</keyword>
<protein>
    <submittedName>
        <fullName evidence="3">Transmembrane protein, putative</fullName>
    </submittedName>
</protein>